<sequence>MGLAERSSVPDEQCDKWVGIEMIIMVEVTEVCPDGASVTQTLTECVETLTRSICATATTNRPCYPCVMGTPAASDTATVTV</sequence>
<dbReference type="EMBL" id="MU856339">
    <property type="protein sequence ID" value="KAK3896925.1"/>
    <property type="molecule type" value="Genomic_DNA"/>
</dbReference>
<dbReference type="AlphaFoldDB" id="A0AAN6M9Z2"/>
<name>A0AAN6M9Z2_9PEZI</name>
<reference evidence="1" key="2">
    <citation type="submission" date="2023-05" db="EMBL/GenBank/DDBJ databases">
        <authorList>
            <consortium name="Lawrence Berkeley National Laboratory"/>
            <person name="Steindorff A."/>
            <person name="Hensen N."/>
            <person name="Bonometti L."/>
            <person name="Westerberg I."/>
            <person name="Brannstrom I.O."/>
            <person name="Guillou S."/>
            <person name="Cros-Aarteil S."/>
            <person name="Calhoun S."/>
            <person name="Haridas S."/>
            <person name="Kuo A."/>
            <person name="Mondo S."/>
            <person name="Pangilinan J."/>
            <person name="Riley R."/>
            <person name="Labutti K."/>
            <person name="Andreopoulos B."/>
            <person name="Lipzen A."/>
            <person name="Chen C."/>
            <person name="Yanf M."/>
            <person name="Daum C."/>
            <person name="Ng V."/>
            <person name="Clum A."/>
            <person name="Ohm R."/>
            <person name="Martin F."/>
            <person name="Silar P."/>
            <person name="Natvig D."/>
            <person name="Lalanne C."/>
            <person name="Gautier V."/>
            <person name="Ament-Velasquez S.L."/>
            <person name="Kruys A."/>
            <person name="Hutchinson M.I."/>
            <person name="Powell A.J."/>
            <person name="Barry K."/>
            <person name="Miller A.N."/>
            <person name="Grigoriev I.V."/>
            <person name="Debuchy R."/>
            <person name="Gladieux P."/>
            <person name="Thoren M.H."/>
            <person name="Johannesson H."/>
        </authorList>
    </citation>
    <scope>NUCLEOTIDE SEQUENCE</scope>
    <source>
        <strain evidence="1">CBS 103.79</strain>
    </source>
</reference>
<feature type="non-terminal residue" evidence="1">
    <location>
        <position position="81"/>
    </location>
</feature>
<reference evidence="1" key="1">
    <citation type="journal article" date="2023" name="Mol. Phylogenet. Evol.">
        <title>Genome-scale phylogeny and comparative genomics of the fungal order Sordariales.</title>
        <authorList>
            <person name="Hensen N."/>
            <person name="Bonometti L."/>
            <person name="Westerberg I."/>
            <person name="Brannstrom I.O."/>
            <person name="Guillou S."/>
            <person name="Cros-Aarteil S."/>
            <person name="Calhoun S."/>
            <person name="Haridas S."/>
            <person name="Kuo A."/>
            <person name="Mondo S."/>
            <person name="Pangilinan J."/>
            <person name="Riley R."/>
            <person name="LaButti K."/>
            <person name="Andreopoulos B."/>
            <person name="Lipzen A."/>
            <person name="Chen C."/>
            <person name="Yan M."/>
            <person name="Daum C."/>
            <person name="Ng V."/>
            <person name="Clum A."/>
            <person name="Steindorff A."/>
            <person name="Ohm R.A."/>
            <person name="Martin F."/>
            <person name="Silar P."/>
            <person name="Natvig D.O."/>
            <person name="Lalanne C."/>
            <person name="Gautier V."/>
            <person name="Ament-Velasquez S.L."/>
            <person name="Kruys A."/>
            <person name="Hutchinson M.I."/>
            <person name="Powell A.J."/>
            <person name="Barry K."/>
            <person name="Miller A.N."/>
            <person name="Grigoriev I.V."/>
            <person name="Debuchy R."/>
            <person name="Gladieux P."/>
            <person name="Hiltunen Thoren M."/>
            <person name="Johannesson H."/>
        </authorList>
    </citation>
    <scope>NUCLEOTIDE SEQUENCE</scope>
    <source>
        <strain evidence="1">CBS 103.79</strain>
    </source>
</reference>
<accession>A0AAN6M9Z2</accession>
<keyword evidence="2" id="KW-1185">Reference proteome</keyword>
<gene>
    <name evidence="1" type="ORF">C8A05DRAFT_39527</name>
</gene>
<evidence type="ECO:0000313" key="2">
    <source>
        <dbReference type="Proteomes" id="UP001303889"/>
    </source>
</evidence>
<protein>
    <submittedName>
        <fullName evidence="1">Uncharacterized protein</fullName>
    </submittedName>
</protein>
<proteinExistence type="predicted"/>
<comment type="caution">
    <text evidence="1">The sequence shown here is derived from an EMBL/GenBank/DDBJ whole genome shotgun (WGS) entry which is preliminary data.</text>
</comment>
<organism evidence="1 2">
    <name type="scientific">Staphylotrichum tortipilum</name>
    <dbReference type="NCBI Taxonomy" id="2831512"/>
    <lineage>
        <taxon>Eukaryota</taxon>
        <taxon>Fungi</taxon>
        <taxon>Dikarya</taxon>
        <taxon>Ascomycota</taxon>
        <taxon>Pezizomycotina</taxon>
        <taxon>Sordariomycetes</taxon>
        <taxon>Sordariomycetidae</taxon>
        <taxon>Sordariales</taxon>
        <taxon>Chaetomiaceae</taxon>
        <taxon>Staphylotrichum</taxon>
    </lineage>
</organism>
<evidence type="ECO:0000313" key="1">
    <source>
        <dbReference type="EMBL" id="KAK3896925.1"/>
    </source>
</evidence>
<dbReference type="Proteomes" id="UP001303889">
    <property type="component" value="Unassembled WGS sequence"/>
</dbReference>